<dbReference type="PROSITE" id="PS51257">
    <property type="entry name" value="PROKAR_LIPOPROTEIN"/>
    <property type="match status" value="1"/>
</dbReference>
<keyword evidence="2" id="KW-1185">Reference proteome</keyword>
<evidence type="ECO:0000313" key="1">
    <source>
        <dbReference type="EMBL" id="MEK8126576.1"/>
    </source>
</evidence>
<protein>
    <submittedName>
        <fullName evidence="1">Uncharacterized protein</fullName>
    </submittedName>
</protein>
<organism evidence="1 2">
    <name type="scientific">Paenibacillus filicis</name>
    <dbReference type="NCBI Taxonomy" id="669464"/>
    <lineage>
        <taxon>Bacteria</taxon>
        <taxon>Bacillati</taxon>
        <taxon>Bacillota</taxon>
        <taxon>Bacilli</taxon>
        <taxon>Bacillales</taxon>
        <taxon>Paenibacillaceae</taxon>
        <taxon>Paenibacillus</taxon>
    </lineage>
</organism>
<accession>A0ABU9DCJ8</accession>
<proteinExistence type="predicted"/>
<dbReference type="Gene3D" id="2.120.10.30">
    <property type="entry name" value="TolB, C-terminal domain"/>
    <property type="match status" value="2"/>
</dbReference>
<dbReference type="InterPro" id="IPR011042">
    <property type="entry name" value="6-blade_b-propeller_TolB-like"/>
</dbReference>
<reference evidence="1 2" key="1">
    <citation type="submission" date="2024-04" db="EMBL/GenBank/DDBJ databases">
        <title>draft genome sequnece of Paenibacillus filicis.</title>
        <authorList>
            <person name="Kim D.-U."/>
        </authorList>
    </citation>
    <scope>NUCLEOTIDE SEQUENCE [LARGE SCALE GENOMIC DNA]</scope>
    <source>
        <strain evidence="1 2">KACC14197</strain>
    </source>
</reference>
<name>A0ABU9DCJ8_9BACL</name>
<gene>
    <name evidence="1" type="ORF">WMW72_01495</name>
</gene>
<dbReference type="Proteomes" id="UP001469365">
    <property type="component" value="Unassembled WGS sequence"/>
</dbReference>
<dbReference type="EMBL" id="JBBPCC010000001">
    <property type="protein sequence ID" value="MEK8126576.1"/>
    <property type="molecule type" value="Genomic_DNA"/>
</dbReference>
<comment type="caution">
    <text evidence="1">The sequence shown here is derived from an EMBL/GenBank/DDBJ whole genome shotgun (WGS) entry which is preliminary data.</text>
</comment>
<sequence length="381" mass="41840">MNGRLWGRGLLVAMLASGLLLSGCGQERPPRTVIIPDTPASSGTEPVNEDFAVRKIYTFPEPGAAGGPLLGWADSNQLLGLYGRYPDRSLDRVDYRLGSQQPIMKLGASLEGAELSPDGRFVVYVKAEDAVRKVMLLDWSTQQETFIQEVPRDRQVATALAWSGNGQYLGYGLEGRIQNESRLILYDMAGKSLQDYPIPAWASRDMSYGLQIADNGQSALLVKSEGRQSKLVYGQLTGEAFVSQYELPASAGTAFGYLHDDQILFASAEGALLSFDRRNRVTSTLLERVGTFRLSPDRKYIAYTKGQDEIFVAKLQGNAILNEKSIYKGLIPFQIDWSPDDKKILLSGRKPYSREEPGPVSSGPATAAQSSIPFIIEFSHS</sequence>
<evidence type="ECO:0000313" key="2">
    <source>
        <dbReference type="Proteomes" id="UP001469365"/>
    </source>
</evidence>
<dbReference type="RefSeq" id="WP_341413631.1">
    <property type="nucleotide sequence ID" value="NZ_JBBPCC010000001.1"/>
</dbReference>
<dbReference type="SUPFAM" id="SSF82171">
    <property type="entry name" value="DPP6 N-terminal domain-like"/>
    <property type="match status" value="1"/>
</dbReference>